<dbReference type="Proteomes" id="UP000644610">
    <property type="component" value="Unassembled WGS sequence"/>
</dbReference>
<organism evidence="1 2">
    <name type="scientific">Planotetraspora silvatica</name>
    <dbReference type="NCBI Taxonomy" id="234614"/>
    <lineage>
        <taxon>Bacteria</taxon>
        <taxon>Bacillati</taxon>
        <taxon>Actinomycetota</taxon>
        <taxon>Actinomycetes</taxon>
        <taxon>Streptosporangiales</taxon>
        <taxon>Streptosporangiaceae</taxon>
        <taxon>Planotetraspora</taxon>
    </lineage>
</organism>
<protein>
    <submittedName>
        <fullName evidence="1">Uncharacterized protein</fullName>
    </submittedName>
</protein>
<dbReference type="AlphaFoldDB" id="A0A8J3UNV4"/>
<comment type="caution">
    <text evidence="1">The sequence shown here is derived from an EMBL/GenBank/DDBJ whole genome shotgun (WGS) entry which is preliminary data.</text>
</comment>
<evidence type="ECO:0000313" key="2">
    <source>
        <dbReference type="Proteomes" id="UP000644610"/>
    </source>
</evidence>
<gene>
    <name evidence="1" type="ORF">Psi02_42390</name>
</gene>
<name>A0A8J3UNV4_9ACTN</name>
<sequence length="78" mass="8420">MHHPIGAAKPGSLASSRSDRADRIVSSWPVYVVLLRHVRVCRANDGGTPPALITEDTLSHLIGDGAAQYAQQQRHPVL</sequence>
<dbReference type="EMBL" id="BOOQ01000027">
    <property type="protein sequence ID" value="GII47815.1"/>
    <property type="molecule type" value="Genomic_DNA"/>
</dbReference>
<accession>A0A8J3UNV4</accession>
<keyword evidence="2" id="KW-1185">Reference proteome</keyword>
<proteinExistence type="predicted"/>
<evidence type="ECO:0000313" key="1">
    <source>
        <dbReference type="EMBL" id="GII47815.1"/>
    </source>
</evidence>
<reference evidence="1" key="1">
    <citation type="submission" date="2021-01" db="EMBL/GenBank/DDBJ databases">
        <title>Whole genome shotgun sequence of Planotetraspora silvatica NBRC 100141.</title>
        <authorList>
            <person name="Komaki H."/>
            <person name="Tamura T."/>
        </authorList>
    </citation>
    <scope>NUCLEOTIDE SEQUENCE</scope>
    <source>
        <strain evidence="1">NBRC 100141</strain>
    </source>
</reference>